<proteinExistence type="predicted"/>
<feature type="transmembrane region" description="Helical" evidence="1">
    <location>
        <begin position="6"/>
        <end position="25"/>
    </location>
</feature>
<dbReference type="EMBL" id="MN740749">
    <property type="protein sequence ID" value="QHU10043.1"/>
    <property type="molecule type" value="Genomic_DNA"/>
</dbReference>
<keyword evidence="1" id="KW-0472">Membrane</keyword>
<dbReference type="SUPFAM" id="SSF49899">
    <property type="entry name" value="Concanavalin A-like lectins/glucanases"/>
    <property type="match status" value="1"/>
</dbReference>
<keyword evidence="1" id="KW-1133">Transmembrane helix</keyword>
<accession>A0A6C0JXD3</accession>
<name>A0A6C0JXD3_9ZZZZ</name>
<evidence type="ECO:0008006" key="3">
    <source>
        <dbReference type="Google" id="ProtNLM"/>
    </source>
</evidence>
<dbReference type="InterPro" id="IPR013320">
    <property type="entry name" value="ConA-like_dom_sf"/>
</dbReference>
<evidence type="ECO:0000313" key="2">
    <source>
        <dbReference type="EMBL" id="QHU10043.1"/>
    </source>
</evidence>
<sequence>MNVALIILIIVILVLVLYLVYYVGFSAQTLIDLNKSNPPIANDSIVNPPSTSFTYGMWVYVNNWSPGIKEIIKAANSDNSVKFRIYLDSNSPTLNVDIYTTDPTSSTKTVLITNNFPIQRWVYIVVSVEGSVVDCYLDGKLVKSQQLTYLPNMGTTYTIQYGRFDAYLTKFYRNASPSDPQTVWSNYMAGNGFSANYGPGYGFSFVLTKDQAPIAKYEYQ</sequence>
<organism evidence="2">
    <name type="scientific">viral metagenome</name>
    <dbReference type="NCBI Taxonomy" id="1070528"/>
    <lineage>
        <taxon>unclassified sequences</taxon>
        <taxon>metagenomes</taxon>
        <taxon>organismal metagenomes</taxon>
    </lineage>
</organism>
<dbReference type="Gene3D" id="2.60.120.200">
    <property type="match status" value="1"/>
</dbReference>
<protein>
    <recommendedName>
        <fullName evidence="3">Lectin/glucanase superfamily protein</fullName>
    </recommendedName>
</protein>
<evidence type="ECO:0000256" key="1">
    <source>
        <dbReference type="SAM" id="Phobius"/>
    </source>
</evidence>
<dbReference type="AlphaFoldDB" id="A0A6C0JXD3"/>
<dbReference type="Pfam" id="PF13385">
    <property type="entry name" value="Laminin_G_3"/>
    <property type="match status" value="1"/>
</dbReference>
<keyword evidence="1" id="KW-0812">Transmembrane</keyword>
<reference evidence="2" key="1">
    <citation type="journal article" date="2020" name="Nature">
        <title>Giant virus diversity and host interactions through global metagenomics.</title>
        <authorList>
            <person name="Schulz F."/>
            <person name="Roux S."/>
            <person name="Paez-Espino D."/>
            <person name="Jungbluth S."/>
            <person name="Walsh D.A."/>
            <person name="Denef V.J."/>
            <person name="McMahon K.D."/>
            <person name="Konstantinidis K.T."/>
            <person name="Eloe-Fadrosh E.A."/>
            <person name="Kyrpides N.C."/>
            <person name="Woyke T."/>
        </authorList>
    </citation>
    <scope>NUCLEOTIDE SEQUENCE</scope>
    <source>
        <strain evidence="2">GVMAG-S-1101164-67</strain>
    </source>
</reference>